<evidence type="ECO:0000256" key="1">
    <source>
        <dbReference type="ARBA" id="ARBA00006754"/>
    </source>
</evidence>
<dbReference type="PANTHER" id="PTHR33744">
    <property type="entry name" value="CARBOHYDRATE DIACID REGULATOR"/>
    <property type="match status" value="1"/>
</dbReference>
<evidence type="ECO:0000313" key="5">
    <source>
        <dbReference type="Proteomes" id="UP000271469"/>
    </source>
</evidence>
<organism evidence="4 5">
    <name type="scientific">Gordonia insulae</name>
    <dbReference type="NCBI Taxonomy" id="2420509"/>
    <lineage>
        <taxon>Bacteria</taxon>
        <taxon>Bacillati</taxon>
        <taxon>Actinomycetota</taxon>
        <taxon>Actinomycetes</taxon>
        <taxon>Mycobacteriales</taxon>
        <taxon>Gordoniaceae</taxon>
        <taxon>Gordonia</taxon>
    </lineage>
</organism>
<sequence>MRRVRAEHEAPGTRTTTIWRSASWSAMQLAGPTQRYSATMESSWPRPNMRTATLIREVAEHMLAAADTAAEEVTASAHQSADYRAVLEDPQLVAADRRMNRTNMLHWLSANIQAPGTRVPPSMDPEILQFARDVVRRGLDLHDLGSWRGAQHGAWSMWVDGCFAATSDLDELRDLMKVSERSMATFIDDSIAALDEFVEQERADLAKGANAERHATVQLLLEGAPIGRARAESRLGYVLTGDHVAAIVWSDSAEEAADLDAAAEAVMRVCGALRRLTLNASTTALWVWVPAHVVPPVEVAEQIVADTPGIHVAFGRHGQDLEGFRRSHLDAASAQRMLARVGSTRQVVRYEDVALLSVLTADMAQADQFVADTLGDLVTADPALRETVLVYVQERFNGSAAAERLFTHRNTVERRLARADQLLPAPLAENAASVVAALMLVQLRD</sequence>
<dbReference type="InterPro" id="IPR041522">
    <property type="entry name" value="CdaR_GGDEF"/>
</dbReference>
<dbReference type="InterPro" id="IPR051448">
    <property type="entry name" value="CdaR-like_regulators"/>
</dbReference>
<keyword evidence="5" id="KW-1185">Reference proteome</keyword>
<proteinExistence type="inferred from homology"/>
<dbReference type="Pfam" id="PF13556">
    <property type="entry name" value="HTH_30"/>
    <property type="match status" value="1"/>
</dbReference>
<accession>A0A3G8JNW6</accession>
<dbReference type="InterPro" id="IPR042070">
    <property type="entry name" value="PucR_C-HTH_sf"/>
</dbReference>
<dbReference type="AlphaFoldDB" id="A0A3G8JNW6"/>
<dbReference type="PANTHER" id="PTHR33744:SF1">
    <property type="entry name" value="DNA-BINDING TRANSCRIPTIONAL ACTIVATOR ADER"/>
    <property type="match status" value="1"/>
</dbReference>
<evidence type="ECO:0000313" key="4">
    <source>
        <dbReference type="EMBL" id="AZG46771.1"/>
    </source>
</evidence>
<dbReference type="InterPro" id="IPR025736">
    <property type="entry name" value="PucR_C-HTH_dom"/>
</dbReference>
<name>A0A3G8JNW6_9ACTN</name>
<gene>
    <name evidence="4" type="ORF">D7316_03375</name>
</gene>
<feature type="domain" description="CdaR GGDEF-like" evidence="3">
    <location>
        <begin position="230"/>
        <end position="337"/>
    </location>
</feature>
<comment type="similarity">
    <text evidence="1">Belongs to the CdaR family.</text>
</comment>
<feature type="domain" description="PucR C-terminal helix-turn-helix" evidence="2">
    <location>
        <begin position="384"/>
        <end position="438"/>
    </location>
</feature>
<dbReference type="Pfam" id="PF17853">
    <property type="entry name" value="GGDEF_2"/>
    <property type="match status" value="1"/>
</dbReference>
<dbReference type="KEGG" id="gom:D7316_03375"/>
<reference evidence="4 5" key="1">
    <citation type="submission" date="2018-11" db="EMBL/GenBank/DDBJ databases">
        <title>Gordonia insulae sp. nov., isolated from an island soil.</title>
        <authorList>
            <person name="Kim Y.S."/>
            <person name="Kim S.B."/>
        </authorList>
    </citation>
    <scope>NUCLEOTIDE SEQUENCE [LARGE SCALE GENOMIC DNA]</scope>
    <source>
        <strain evidence="4 5">MMS17-SY073</strain>
    </source>
</reference>
<evidence type="ECO:0000259" key="2">
    <source>
        <dbReference type="Pfam" id="PF13556"/>
    </source>
</evidence>
<evidence type="ECO:0008006" key="6">
    <source>
        <dbReference type="Google" id="ProtNLM"/>
    </source>
</evidence>
<dbReference type="Gene3D" id="1.10.10.2840">
    <property type="entry name" value="PucR C-terminal helix-turn-helix domain"/>
    <property type="match status" value="1"/>
</dbReference>
<evidence type="ECO:0000259" key="3">
    <source>
        <dbReference type="Pfam" id="PF17853"/>
    </source>
</evidence>
<dbReference type="EMBL" id="CP033972">
    <property type="protein sequence ID" value="AZG46771.1"/>
    <property type="molecule type" value="Genomic_DNA"/>
</dbReference>
<protein>
    <recommendedName>
        <fullName evidence="6">Purine catabolism regulatory protein</fullName>
    </recommendedName>
</protein>
<dbReference type="Proteomes" id="UP000271469">
    <property type="component" value="Chromosome"/>
</dbReference>